<evidence type="ECO:0000313" key="4">
    <source>
        <dbReference type="EMBL" id="WWD78913.1"/>
    </source>
</evidence>
<dbReference type="SUPFAM" id="SSF55031">
    <property type="entry name" value="Bacterial exopeptidase dimerisation domain"/>
    <property type="match status" value="1"/>
</dbReference>
<dbReference type="OrthoDB" id="9792335at2"/>
<dbReference type="InterPro" id="IPR011650">
    <property type="entry name" value="Peptidase_M20_dimer"/>
</dbReference>
<dbReference type="GO" id="GO:0046872">
    <property type="term" value="F:metal ion binding"/>
    <property type="evidence" value="ECO:0007669"/>
    <property type="project" value="UniProtKB-KW"/>
</dbReference>
<keyword evidence="2" id="KW-0378">Hydrolase</keyword>
<evidence type="ECO:0000256" key="2">
    <source>
        <dbReference type="ARBA" id="ARBA00022801"/>
    </source>
</evidence>
<dbReference type="InterPro" id="IPR002933">
    <property type="entry name" value="Peptidase_M20"/>
</dbReference>
<dbReference type="GO" id="GO:0016787">
    <property type="term" value="F:hydrolase activity"/>
    <property type="evidence" value="ECO:0007669"/>
    <property type="project" value="UniProtKB-KW"/>
</dbReference>
<dbReference type="KEGG" id="ahal:FTX54_010810"/>
<dbReference type="Pfam" id="PF07687">
    <property type="entry name" value="M20_dimer"/>
    <property type="match status" value="1"/>
</dbReference>
<dbReference type="Proteomes" id="UP000321816">
    <property type="component" value="Chromosome"/>
</dbReference>
<evidence type="ECO:0000259" key="3">
    <source>
        <dbReference type="Pfam" id="PF07687"/>
    </source>
</evidence>
<dbReference type="Pfam" id="PF01546">
    <property type="entry name" value="Peptidase_M20"/>
    <property type="match status" value="1"/>
</dbReference>
<reference evidence="4 5" key="1">
    <citation type="submission" date="2024-01" db="EMBL/GenBank/DDBJ databases">
        <title>Complete Genome Sequence of Alkalicoccus halolimnae BZ-SZ-XJ29T, a Moderately Halophilic Bacterium Isolated from a Salt Lake.</title>
        <authorList>
            <person name="Zhao B."/>
        </authorList>
    </citation>
    <scope>NUCLEOTIDE SEQUENCE [LARGE SCALE GENOMIC DNA]</scope>
    <source>
        <strain evidence="4 5">BZ-SZ-XJ29</strain>
    </source>
</reference>
<dbReference type="AlphaFoldDB" id="A0A5C7FFQ4"/>
<evidence type="ECO:0000313" key="5">
    <source>
        <dbReference type="Proteomes" id="UP000321816"/>
    </source>
</evidence>
<dbReference type="Gene3D" id="3.30.70.360">
    <property type="match status" value="1"/>
</dbReference>
<sequence length="358" mass="39846">MLNPIPLLKKLIEIDSSNLEGVAEIIDYCEAWLQDHGLRVEKIQNKEYPMLVAIIGQGARTVVLNAHADVVEGEPDQYIPKTVGNKLYGRGAADMKAGLAAMMIAMAALKEETLNQRVMLQIVPDEEAGGKNGTKYLTDQGYTGDFIICGEPTNLGVAVQSKGVLQLVIKLRGNSAHSSRPWEGHNAIIMAYDLWMRIFELPFALEREPPMYAEPSINFSKISGGSMFNLVPRFCTISLDIRYLPSQSPEEIIRQIESITKGTVHVHYIGDPVVTDMANPYVTKLAQSIQEVTSLEEAHLYAQHGSHDGKYFTKYGGSAVEFGPFGHGWHGDHEHVYMDSVKEYQQILINFLRSLPEE</sequence>
<protein>
    <submittedName>
        <fullName evidence="4">M20/M25/M40 family metallo-hydrolase</fullName>
    </submittedName>
</protein>
<dbReference type="InterPro" id="IPR036264">
    <property type="entry name" value="Bact_exopeptidase_dim_dom"/>
</dbReference>
<dbReference type="SUPFAM" id="SSF53187">
    <property type="entry name" value="Zn-dependent exopeptidases"/>
    <property type="match status" value="1"/>
</dbReference>
<organism evidence="4 5">
    <name type="scientific">Alkalicoccus halolimnae</name>
    <dbReference type="NCBI Taxonomy" id="1667239"/>
    <lineage>
        <taxon>Bacteria</taxon>
        <taxon>Bacillati</taxon>
        <taxon>Bacillota</taxon>
        <taxon>Bacilli</taxon>
        <taxon>Bacillales</taxon>
        <taxon>Bacillaceae</taxon>
        <taxon>Alkalicoccus</taxon>
    </lineage>
</organism>
<keyword evidence="5" id="KW-1185">Reference proteome</keyword>
<accession>A0A5C7FFQ4</accession>
<dbReference type="PANTHER" id="PTHR43808">
    <property type="entry name" value="ACETYLORNITHINE DEACETYLASE"/>
    <property type="match status" value="1"/>
</dbReference>
<feature type="domain" description="Peptidase M20 dimerisation" evidence="3">
    <location>
        <begin position="161"/>
        <end position="260"/>
    </location>
</feature>
<name>A0A5C7FFQ4_9BACI</name>
<dbReference type="InterPro" id="IPR050072">
    <property type="entry name" value="Peptidase_M20A"/>
</dbReference>
<dbReference type="EMBL" id="CP144914">
    <property type="protein sequence ID" value="WWD78913.1"/>
    <property type="molecule type" value="Genomic_DNA"/>
</dbReference>
<keyword evidence="1" id="KW-0479">Metal-binding</keyword>
<dbReference type="Gene3D" id="3.40.630.10">
    <property type="entry name" value="Zn peptidases"/>
    <property type="match status" value="1"/>
</dbReference>
<gene>
    <name evidence="4" type="ORF">FTX54_010810</name>
</gene>
<evidence type="ECO:0000256" key="1">
    <source>
        <dbReference type="ARBA" id="ARBA00022723"/>
    </source>
</evidence>
<dbReference type="RefSeq" id="WP_147804669.1">
    <property type="nucleotide sequence ID" value="NZ_CP144914.1"/>
</dbReference>
<proteinExistence type="predicted"/>